<dbReference type="AlphaFoldDB" id="A0A2T0BB94"/>
<dbReference type="OrthoDB" id="1911373at2"/>
<dbReference type="Proteomes" id="UP000239471">
    <property type="component" value="Unassembled WGS sequence"/>
</dbReference>
<reference evidence="1 2" key="1">
    <citation type="submission" date="2018-03" db="EMBL/GenBank/DDBJ databases">
        <title>Genome sequence of Clostridium vincentii DSM 10228.</title>
        <authorList>
            <person name="Poehlein A."/>
            <person name="Daniel R."/>
        </authorList>
    </citation>
    <scope>NUCLEOTIDE SEQUENCE [LARGE SCALE GENOMIC DNA]</scope>
    <source>
        <strain evidence="1 2">DSM 10228</strain>
    </source>
</reference>
<gene>
    <name evidence="1" type="ORF">CLVI_27610</name>
</gene>
<dbReference type="RefSeq" id="WP_106060681.1">
    <property type="nucleotide sequence ID" value="NZ_PVXQ01000036.1"/>
</dbReference>
<evidence type="ECO:0000313" key="1">
    <source>
        <dbReference type="EMBL" id="PRR81087.1"/>
    </source>
</evidence>
<sequence>MRKSTILTIAGTFIIMTGLLCNLGKSASYSKKINFSEPEEVLGKLNSSTLAAFENSNLNGSDIIYTYDFYECLSSRKRLTSPGVIWSDVDLNINKDKDPKAESERIINDYLTRGKNLKNFKSEKKIQAYNLSGTCIYVYNGKSNIEVDVVLIDEGKGWVIDYFMVRSDVLEGEQNDSSRQ</sequence>
<accession>A0A2T0BB94</accession>
<evidence type="ECO:0000313" key="2">
    <source>
        <dbReference type="Proteomes" id="UP000239471"/>
    </source>
</evidence>
<proteinExistence type="predicted"/>
<comment type="caution">
    <text evidence="1">The sequence shown here is derived from an EMBL/GenBank/DDBJ whole genome shotgun (WGS) entry which is preliminary data.</text>
</comment>
<protein>
    <submittedName>
        <fullName evidence="1">Uncharacterized protein</fullName>
    </submittedName>
</protein>
<dbReference type="EMBL" id="PVXQ01000036">
    <property type="protein sequence ID" value="PRR81087.1"/>
    <property type="molecule type" value="Genomic_DNA"/>
</dbReference>
<keyword evidence="2" id="KW-1185">Reference proteome</keyword>
<name>A0A2T0BB94_9CLOT</name>
<organism evidence="1 2">
    <name type="scientific">Clostridium vincentii</name>
    <dbReference type="NCBI Taxonomy" id="52704"/>
    <lineage>
        <taxon>Bacteria</taxon>
        <taxon>Bacillati</taxon>
        <taxon>Bacillota</taxon>
        <taxon>Clostridia</taxon>
        <taxon>Eubacteriales</taxon>
        <taxon>Clostridiaceae</taxon>
        <taxon>Clostridium</taxon>
    </lineage>
</organism>